<evidence type="ECO:0000256" key="7">
    <source>
        <dbReference type="ARBA" id="ARBA00022989"/>
    </source>
</evidence>
<evidence type="ECO:0000259" key="16">
    <source>
        <dbReference type="Pfam" id="PF22614"/>
    </source>
</evidence>
<evidence type="ECO:0000256" key="13">
    <source>
        <dbReference type="SAM" id="Phobius"/>
    </source>
</evidence>
<evidence type="ECO:0000256" key="9">
    <source>
        <dbReference type="ARBA" id="ARBA00023136"/>
    </source>
</evidence>
<feature type="region of interest" description="Disordered" evidence="12">
    <location>
        <begin position="548"/>
        <end position="574"/>
    </location>
</feature>
<feature type="transmembrane region" description="Helical" evidence="13">
    <location>
        <begin position="173"/>
        <end position="191"/>
    </location>
</feature>
<dbReference type="Proteomes" id="UP000009027">
    <property type="component" value="Unassembled WGS sequence"/>
</dbReference>
<reference evidence="17 18" key="1">
    <citation type="journal article" date="2012" name="Proc. Natl. Acad. Sci. U.S.A.">
        <title>Antigenic diversity is generated by distinct evolutionary mechanisms in African trypanosome species.</title>
        <authorList>
            <person name="Jackson A.P."/>
            <person name="Berry A."/>
            <person name="Aslett M."/>
            <person name="Allison H.C."/>
            <person name="Burton P."/>
            <person name="Vavrova-Anderson J."/>
            <person name="Brown R."/>
            <person name="Browne H."/>
            <person name="Corton N."/>
            <person name="Hauser H."/>
            <person name="Gamble J."/>
            <person name="Gilderthorp R."/>
            <person name="Marcello L."/>
            <person name="McQuillan J."/>
            <person name="Otto T.D."/>
            <person name="Quail M.A."/>
            <person name="Sanders M.J."/>
            <person name="van Tonder A."/>
            <person name="Ginger M.L."/>
            <person name="Field M.C."/>
            <person name="Barry J.D."/>
            <person name="Hertz-Fowler C."/>
            <person name="Berriman M."/>
        </authorList>
    </citation>
    <scope>NUCLEOTIDE SEQUENCE</scope>
    <source>
        <strain evidence="17 18">Y486</strain>
    </source>
</reference>
<gene>
    <name evidence="17" type="ORF">TvY486_0031110</name>
</gene>
<dbReference type="Pfam" id="PF22614">
    <property type="entry name" value="Slo-like_RCK"/>
    <property type="match status" value="1"/>
</dbReference>
<accession>F9WRY9</accession>
<dbReference type="GO" id="GO:0016020">
    <property type="term" value="C:membrane"/>
    <property type="evidence" value="ECO:0007669"/>
    <property type="project" value="UniProtKB-SubCell"/>
</dbReference>
<evidence type="ECO:0000256" key="3">
    <source>
        <dbReference type="ARBA" id="ARBA00022538"/>
    </source>
</evidence>
<evidence type="ECO:0000256" key="12">
    <source>
        <dbReference type="SAM" id="MobiDB-lite"/>
    </source>
</evidence>
<dbReference type="InterPro" id="IPR047871">
    <property type="entry name" value="K_chnl_Slo-like"/>
</dbReference>
<dbReference type="GO" id="GO:0005267">
    <property type="term" value="F:potassium channel activity"/>
    <property type="evidence" value="ECO:0007669"/>
    <property type="project" value="UniProtKB-KW"/>
</dbReference>
<evidence type="ECO:0000256" key="11">
    <source>
        <dbReference type="ARBA" id="ARBA00034430"/>
    </source>
</evidence>
<comment type="subcellular location">
    <subcellularLocation>
        <location evidence="1">Membrane</location>
        <topology evidence="1">Multi-pass membrane protein</topology>
    </subcellularLocation>
</comment>
<evidence type="ECO:0000256" key="4">
    <source>
        <dbReference type="ARBA" id="ARBA00022692"/>
    </source>
</evidence>
<organism evidence="17 18">
    <name type="scientific">Trypanosoma vivax (strain Y486)</name>
    <dbReference type="NCBI Taxonomy" id="1055687"/>
    <lineage>
        <taxon>Eukaryota</taxon>
        <taxon>Discoba</taxon>
        <taxon>Euglenozoa</taxon>
        <taxon>Kinetoplastea</taxon>
        <taxon>Metakinetoplastina</taxon>
        <taxon>Trypanosomatida</taxon>
        <taxon>Trypanosomatidae</taxon>
        <taxon>Trypanosoma</taxon>
        <taxon>Duttonella</taxon>
    </lineage>
</organism>
<dbReference type="VEuPathDB" id="TriTrypDB:TvY486_0031110"/>
<dbReference type="EMBL" id="CAEX01005282">
    <property type="protein sequence ID" value="CCD20325.1"/>
    <property type="molecule type" value="Genomic_DNA"/>
</dbReference>
<evidence type="ECO:0000313" key="17">
    <source>
        <dbReference type="EMBL" id="CCD20325.1"/>
    </source>
</evidence>
<evidence type="ECO:0000256" key="2">
    <source>
        <dbReference type="ARBA" id="ARBA00022448"/>
    </source>
</evidence>
<evidence type="ECO:0000259" key="15">
    <source>
        <dbReference type="Pfam" id="PF07885"/>
    </source>
</evidence>
<dbReference type="InterPro" id="IPR013099">
    <property type="entry name" value="K_chnl_dom"/>
</dbReference>
<evidence type="ECO:0000256" key="5">
    <source>
        <dbReference type="ARBA" id="ARBA00022826"/>
    </source>
</evidence>
<evidence type="ECO:0000256" key="10">
    <source>
        <dbReference type="ARBA" id="ARBA00023303"/>
    </source>
</evidence>
<evidence type="ECO:0000313" key="18">
    <source>
        <dbReference type="Proteomes" id="UP000009027"/>
    </source>
</evidence>
<evidence type="ECO:0000259" key="14">
    <source>
        <dbReference type="Pfam" id="PF03493"/>
    </source>
</evidence>
<dbReference type="SUPFAM" id="SSF81324">
    <property type="entry name" value="Voltage-gated potassium channels"/>
    <property type="match status" value="1"/>
</dbReference>
<proteinExistence type="predicted"/>
<feature type="transmembrane region" description="Helical" evidence="13">
    <location>
        <begin position="107"/>
        <end position="132"/>
    </location>
</feature>
<feature type="transmembrane region" description="Helical" evidence="13">
    <location>
        <begin position="197"/>
        <end position="217"/>
    </location>
</feature>
<name>F9WRY9_TRYVY</name>
<keyword evidence="7 13" id="KW-1133">Transmembrane helix</keyword>
<feature type="transmembrane region" description="Helical" evidence="13">
    <location>
        <begin position="144"/>
        <end position="166"/>
    </location>
</feature>
<sequence length="879" mass="98910">MLDIAHQPNSHAGSWRDIRSFRKLLDVVNQQHSNVSILVLITHLLLELLCVTIYVWTSFASTATSLLEFKWGSTCFIIEVAINVVFFLEWVVLFLGHDDKKRYCLSCLSLVNAMTSGPMIAIGVGAAFNSAWQTIWVPMFLRVWWLRECVVVLLDYPQVACCMLNIRREIFRFFATLFAVLCSCAGIEQITESAGGKYIDFFESLYCMVVTFGTIGYGDVVPRTPLGRIFMMGFLVVAVSYFLPLFQRLAQISMEHLHYNVYRSCRGKRPHVIFSGVFSELGADIILRNFYAGWRKYIDLRVVLLSPVEHPPEVKLLANSPWLRDRVVLMIGDPADRADLERADARYAEAIFLFGDTASTTYHTDYQVIRQSLIIHQYDRELPQHLHLRSERHTRHVAHYAASVVEVERLLHHLLGLGVAVPGAVPFVINLLRTYEPLVLNTTLSQKWIEEYEWSLQNDIYCLGMRDAFRGCSFHDLAKLFFNHNVTLMGIVSDQGKVQLNPSQVVSTATKLIVIARTVNTARSAVGRVEAACGDPIDGDVCSKKVRPETKAHARTRRVERDRPSHETAGSTRLQPDVGVVSLQRVDDAYDCESHFVIIDLSMAKAKISETDGAREGSLSSAAADVFHVMRSIRQSYSRNDIVLLTKDTSFSVYFERYWNSVPGAVPVKYVDGCGLNNNDLRRCNLKHCAGIIVFFSGDISGASSSGLSMLVVLSVASILQASHNIPVVVEMDSMQFLSLFPPYAEDPHLCQRAESDFVFEPNYIIGNAISRHMFFPSVHRTYFMDEFVDIIDMMVSGVDEETPSLGRLPLSLSTEQLVTYGDVINYCLGLCYLPVALHRCISDASNPSLDGQRFVLTNPPKNLHVNQMADAVFYLLPT</sequence>
<keyword evidence="10 17" id="KW-0407">Ion channel</keyword>
<protein>
    <submittedName>
        <fullName evidence="17">Calcium/potassium channel (CAKC), putative</fullName>
    </submittedName>
</protein>
<feature type="domain" description="Calcium-activated potassium channel BK alpha subunit" evidence="14">
    <location>
        <begin position="403"/>
        <end position="491"/>
    </location>
</feature>
<feature type="compositionally biased region" description="Basic and acidic residues" evidence="12">
    <location>
        <begin position="548"/>
        <end position="566"/>
    </location>
</feature>
<dbReference type="AlphaFoldDB" id="F9WRY9"/>
<keyword evidence="4 13" id="KW-0812">Transmembrane</keyword>
<dbReference type="Gene3D" id="1.10.287.70">
    <property type="match status" value="1"/>
</dbReference>
<evidence type="ECO:0000256" key="8">
    <source>
        <dbReference type="ARBA" id="ARBA00023065"/>
    </source>
</evidence>
<feature type="transmembrane region" description="Helical" evidence="13">
    <location>
        <begin position="229"/>
        <end position="246"/>
    </location>
</feature>
<dbReference type="PANTHER" id="PTHR10027:SF37">
    <property type="entry name" value="CHANNEL (CAKC), PUTATIVE-RELATED"/>
    <property type="match status" value="1"/>
</dbReference>
<dbReference type="InterPro" id="IPR003148">
    <property type="entry name" value="RCK_N"/>
</dbReference>
<dbReference type="PANTHER" id="PTHR10027">
    <property type="entry name" value="CALCIUM-ACTIVATED POTASSIUM CHANNEL ALPHA CHAIN"/>
    <property type="match status" value="1"/>
</dbReference>
<feature type="domain" description="RCK N-terminal" evidence="16">
    <location>
        <begin position="269"/>
        <end position="383"/>
    </location>
</feature>
<keyword evidence="8" id="KW-0406">Ion transport</keyword>
<keyword evidence="6" id="KW-0630">Potassium</keyword>
<evidence type="ECO:0000256" key="6">
    <source>
        <dbReference type="ARBA" id="ARBA00022958"/>
    </source>
</evidence>
<dbReference type="Pfam" id="PF03493">
    <property type="entry name" value="BK_channel_a"/>
    <property type="match status" value="1"/>
</dbReference>
<keyword evidence="3" id="KW-0633">Potassium transport</keyword>
<evidence type="ECO:0000256" key="1">
    <source>
        <dbReference type="ARBA" id="ARBA00004141"/>
    </source>
</evidence>
<keyword evidence="18" id="KW-1185">Reference proteome</keyword>
<keyword evidence="2" id="KW-0813">Transport</keyword>
<dbReference type="Pfam" id="PF07885">
    <property type="entry name" value="Ion_trans_2"/>
    <property type="match status" value="1"/>
</dbReference>
<feature type="domain" description="Potassium channel" evidence="15">
    <location>
        <begin position="177"/>
        <end position="252"/>
    </location>
</feature>
<feature type="transmembrane region" description="Helical" evidence="13">
    <location>
        <begin position="76"/>
        <end position="95"/>
    </location>
</feature>
<dbReference type="OMA" id="CNLERCA"/>
<dbReference type="InterPro" id="IPR003929">
    <property type="entry name" value="K_chnl_BK_asu"/>
</dbReference>
<feature type="transmembrane region" description="Helical" evidence="13">
    <location>
        <begin position="35"/>
        <end position="56"/>
    </location>
</feature>
<comment type="catalytic activity">
    <reaction evidence="11">
        <text>K(+)(in) = K(+)(out)</text>
        <dbReference type="Rhea" id="RHEA:29463"/>
        <dbReference type="ChEBI" id="CHEBI:29103"/>
    </reaction>
</comment>
<keyword evidence="9 13" id="KW-0472">Membrane</keyword>
<keyword evidence="5" id="KW-0631">Potassium channel</keyword>